<name>A0A843W394_COLES</name>
<dbReference type="Pfam" id="PF02519">
    <property type="entry name" value="Auxin_inducible"/>
    <property type="match status" value="1"/>
</dbReference>
<organism evidence="3 4">
    <name type="scientific">Colocasia esculenta</name>
    <name type="common">Wild taro</name>
    <name type="synonym">Arum esculentum</name>
    <dbReference type="NCBI Taxonomy" id="4460"/>
    <lineage>
        <taxon>Eukaryota</taxon>
        <taxon>Viridiplantae</taxon>
        <taxon>Streptophyta</taxon>
        <taxon>Embryophyta</taxon>
        <taxon>Tracheophyta</taxon>
        <taxon>Spermatophyta</taxon>
        <taxon>Magnoliopsida</taxon>
        <taxon>Liliopsida</taxon>
        <taxon>Araceae</taxon>
        <taxon>Aroideae</taxon>
        <taxon>Colocasieae</taxon>
        <taxon>Colocasia</taxon>
    </lineage>
</organism>
<proteinExistence type="inferred from homology"/>
<dbReference type="PANTHER" id="PTHR31374:SF7">
    <property type="entry name" value="SAUR-LIKE AUXIN-RESPONSIVE PROTEIN FAMILY"/>
    <property type="match status" value="1"/>
</dbReference>
<evidence type="ECO:0000256" key="2">
    <source>
        <dbReference type="SAM" id="MobiDB-lite"/>
    </source>
</evidence>
<dbReference type="GO" id="GO:0009733">
    <property type="term" value="P:response to auxin"/>
    <property type="evidence" value="ECO:0007669"/>
    <property type="project" value="InterPro"/>
</dbReference>
<protein>
    <submittedName>
        <fullName evidence="3">Uncharacterized protein</fullName>
    </submittedName>
</protein>
<gene>
    <name evidence="3" type="ORF">Taro_034559</name>
</gene>
<dbReference type="AlphaFoldDB" id="A0A843W394"/>
<feature type="compositionally biased region" description="Low complexity" evidence="2">
    <location>
        <begin position="278"/>
        <end position="300"/>
    </location>
</feature>
<sequence length="476" mass="49334">MGDQEGAGKVTGIWHVVRLREMLQKWQSSTLGPKKEEDGVVVSAADAGVAPPSGISPAVDKRLKRAAKAGVDSDDENCNSPEPPPDVPKGYLAVYVGQEHRRFVIPTSYLGEPVFKELLRKAEEEFGFEHDGAITFPCEIETFKYILQCTNRQHKNKSMSKNKNQIKEESLLVVVDEASAMGRAIFAFCMPTRTGLPLDKDIVFYGGRNSTPWTHPTGKEIHPGASSSAAVANFAGEAPGTLQLGLHGNEVSGAEHGIHSVASSASPRGSGCDRSTAPVVGPSAGSPRGSPPAANRAADVAPASPAGDVIAGDFISSAGFGGNVVEGFLGKESGCDSGSIARESGICLIVSAGEEGVQAGSSKVSTGSGGSWLPDAVRIIGSSPPQGLSPEDGPLLGPISQVEGTVHGEDNPPNSALLISPLSVEDPIPAFFSPGGFSLVTHIVYILSGGGGGEEAVCWGVREGLRQRAVLWPGES</sequence>
<dbReference type="InterPro" id="IPR003676">
    <property type="entry name" value="SAUR_fam"/>
</dbReference>
<comment type="caution">
    <text evidence="3">The sequence shown here is derived from an EMBL/GenBank/DDBJ whole genome shotgun (WGS) entry which is preliminary data.</text>
</comment>
<evidence type="ECO:0000256" key="1">
    <source>
        <dbReference type="ARBA" id="ARBA00006974"/>
    </source>
</evidence>
<dbReference type="PANTHER" id="PTHR31374">
    <property type="entry name" value="AUXIN-INDUCED PROTEIN-LIKE-RELATED"/>
    <property type="match status" value="1"/>
</dbReference>
<dbReference type="EMBL" id="NMUH01002734">
    <property type="protein sequence ID" value="MQM01797.1"/>
    <property type="molecule type" value="Genomic_DNA"/>
</dbReference>
<feature type="region of interest" description="Disordered" evidence="2">
    <location>
        <begin position="262"/>
        <end position="300"/>
    </location>
</feature>
<dbReference type="Proteomes" id="UP000652761">
    <property type="component" value="Unassembled WGS sequence"/>
</dbReference>
<keyword evidence="4" id="KW-1185">Reference proteome</keyword>
<feature type="region of interest" description="Disordered" evidence="2">
    <location>
        <begin position="45"/>
        <end position="90"/>
    </location>
</feature>
<evidence type="ECO:0000313" key="4">
    <source>
        <dbReference type="Proteomes" id="UP000652761"/>
    </source>
</evidence>
<reference evidence="3" key="1">
    <citation type="submission" date="2017-07" db="EMBL/GenBank/DDBJ databases">
        <title>Taro Niue Genome Assembly and Annotation.</title>
        <authorList>
            <person name="Atibalentja N."/>
            <person name="Keating K."/>
            <person name="Fields C.J."/>
        </authorList>
    </citation>
    <scope>NUCLEOTIDE SEQUENCE</scope>
    <source>
        <strain evidence="3">Niue_2</strain>
        <tissue evidence="3">Leaf</tissue>
    </source>
</reference>
<evidence type="ECO:0000313" key="3">
    <source>
        <dbReference type="EMBL" id="MQM01797.1"/>
    </source>
</evidence>
<comment type="similarity">
    <text evidence="1">Belongs to the ARG7 family.</text>
</comment>
<accession>A0A843W394</accession>